<keyword evidence="7" id="KW-0067">ATP-binding</keyword>
<feature type="domain" description="Mur ligase central" evidence="11">
    <location>
        <begin position="109"/>
        <end position="321"/>
    </location>
</feature>
<dbReference type="Gene3D" id="3.40.1190.10">
    <property type="entry name" value="Mur-like, catalytic domain"/>
    <property type="match status" value="1"/>
</dbReference>
<dbReference type="GO" id="GO:0008360">
    <property type="term" value="P:regulation of cell shape"/>
    <property type="evidence" value="ECO:0007669"/>
    <property type="project" value="UniProtKB-KW"/>
</dbReference>
<evidence type="ECO:0000256" key="5">
    <source>
        <dbReference type="ARBA" id="ARBA00023306"/>
    </source>
</evidence>
<comment type="subcellular location">
    <subcellularLocation>
        <location evidence="7 8">Cytoplasm</location>
    </subcellularLocation>
</comment>
<dbReference type="InterPro" id="IPR036565">
    <property type="entry name" value="Mur-like_cat_sf"/>
</dbReference>
<keyword evidence="7 12" id="KW-0436">Ligase</keyword>
<comment type="PTM">
    <text evidence="7">Carboxylation is probably crucial for Mg(2+) binding and, consequently, for the gamma-phosphate positioning of ATP.</text>
</comment>
<dbReference type="GO" id="GO:0000287">
    <property type="term" value="F:magnesium ion binding"/>
    <property type="evidence" value="ECO:0007669"/>
    <property type="project" value="UniProtKB-UniRule"/>
</dbReference>
<keyword evidence="5 7" id="KW-0131">Cell cycle</keyword>
<dbReference type="HAMAP" id="MF_00208">
    <property type="entry name" value="MurE"/>
    <property type="match status" value="1"/>
</dbReference>
<dbReference type="InterPro" id="IPR035911">
    <property type="entry name" value="MurE/MurF_N"/>
</dbReference>
<comment type="similarity">
    <text evidence="1 7">Belongs to the MurCDEF family. MurE subfamily.</text>
</comment>
<dbReference type="InterPro" id="IPR013221">
    <property type="entry name" value="Mur_ligase_cen"/>
</dbReference>
<keyword evidence="3 7" id="KW-0133">Cell shape</keyword>
<evidence type="ECO:0000259" key="9">
    <source>
        <dbReference type="Pfam" id="PF01225"/>
    </source>
</evidence>
<protein>
    <recommendedName>
        <fullName evidence="7">UDP-N-acetylmuramoyl-L-alanyl-D-glutamate--2,6-diaminopimelate ligase</fullName>
        <ecNumber evidence="7">6.3.2.13</ecNumber>
    </recommendedName>
    <alternativeName>
        <fullName evidence="7">Meso-A2pm-adding enzyme</fullName>
    </alternativeName>
    <alternativeName>
        <fullName evidence="7">Meso-diaminopimelate-adding enzyme</fullName>
    </alternativeName>
    <alternativeName>
        <fullName evidence="7">UDP-MurNAc-L-Ala-D-Glu:meso-diaminopimelate ligase</fullName>
    </alternativeName>
    <alternativeName>
        <fullName evidence="7">UDP-MurNAc-tripeptide synthetase</fullName>
    </alternativeName>
    <alternativeName>
        <fullName evidence="7">UDP-N-acetylmuramyl-tripeptide synthetase</fullName>
    </alternativeName>
</protein>
<evidence type="ECO:0000256" key="7">
    <source>
        <dbReference type="HAMAP-Rule" id="MF_00208"/>
    </source>
</evidence>
<sequence length="511" mass="54856">MLAVTASVTNILTWLDIEAPAAQLSSDSRTIRAGDVFFAYPGDAADGRRYIESAIQRGAKAVIFEADGFQWNDAWNVPHMAVRNLKKVAGPVANTYYGKPDAAMFTVAVTGTNGKTSCSQWLGNALSRLGEPTAVIGTLGVGLYRRGAHDGLANTGYTTPDAVLLQRKLADLRDAGATALVIEASSIGLEQGRLDGMHVDVALFTNFTRDHLDYHGDMAAYEAAKKMLFDWPGLKHAVINLDDDMGLRLVDHLKKTRPQLPVTGYTVAEREIDGIAVLRASEIRTSHGGTTFKLDCADGSTQIKTQLVGQFNVSNVLGIFGVLLARGVVFKAAAETLEALTAVPGRMEQLGGDDAPLVVIDYAHTPDALEKTLATLRQVAQQRNGELWCVFGCGGDRDPGKRPQMGRVAQAANHIVVTSDNPRSEEPATILSQIVQGIDTQALATDALHVIEDRASAILWAVRHAGKNDVVLLAGKGHEPYQEIKGKRLPFLDADHTALALAARVTMKGNH</sequence>
<dbReference type="RefSeq" id="WP_040040683.1">
    <property type="nucleotide sequence ID" value="NZ_JWJG01000028.1"/>
</dbReference>
<feature type="binding site" evidence="7">
    <location>
        <position position="28"/>
    </location>
    <ligand>
        <name>UDP-N-acetyl-alpha-D-muramoyl-L-alanyl-D-glutamate</name>
        <dbReference type="ChEBI" id="CHEBI:83900"/>
    </ligand>
</feature>
<dbReference type="STRING" id="709839.TSA66_15790"/>
<feature type="binding site" evidence="7">
    <location>
        <position position="191"/>
    </location>
    <ligand>
        <name>UDP-N-acetyl-alpha-D-muramoyl-L-alanyl-D-glutamate</name>
        <dbReference type="ChEBI" id="CHEBI:83900"/>
    </ligand>
</feature>
<dbReference type="GO" id="GO:0008765">
    <property type="term" value="F:UDP-N-acetylmuramoylalanyl-D-glutamate-2,6-diaminopimelate ligase activity"/>
    <property type="evidence" value="ECO:0007669"/>
    <property type="project" value="UniProtKB-UniRule"/>
</dbReference>
<dbReference type="GO" id="GO:0071555">
    <property type="term" value="P:cell wall organization"/>
    <property type="evidence" value="ECO:0007669"/>
    <property type="project" value="UniProtKB-KW"/>
</dbReference>
<dbReference type="SUPFAM" id="SSF53244">
    <property type="entry name" value="MurD-like peptide ligases, peptide-binding domain"/>
    <property type="match status" value="1"/>
</dbReference>
<dbReference type="InterPro" id="IPR005761">
    <property type="entry name" value="UDP-N-AcMur-Glu-dNH2Pim_ligase"/>
</dbReference>
<evidence type="ECO:0000256" key="1">
    <source>
        <dbReference type="ARBA" id="ARBA00005898"/>
    </source>
</evidence>
<feature type="binding site" evidence="7">
    <location>
        <position position="479"/>
    </location>
    <ligand>
        <name>meso-2,6-diaminopimelate</name>
        <dbReference type="ChEBI" id="CHEBI:57791"/>
    </ligand>
</feature>
<feature type="modified residue" description="N6-carboxylysine" evidence="7">
    <location>
        <position position="225"/>
    </location>
</feature>
<comment type="caution">
    <text evidence="7">Lacks conserved residue(s) required for the propagation of feature annotation.</text>
</comment>
<dbReference type="InterPro" id="IPR004101">
    <property type="entry name" value="Mur_ligase_C"/>
</dbReference>
<keyword evidence="6 7" id="KW-0961">Cell wall biogenesis/degradation</keyword>
<dbReference type="EC" id="6.3.2.13" evidence="7"/>
<feature type="domain" description="Mur ligase N-terminal catalytic" evidence="9">
    <location>
        <begin position="24"/>
        <end position="97"/>
    </location>
</feature>
<dbReference type="SUPFAM" id="SSF53623">
    <property type="entry name" value="MurD-like peptide ligases, catalytic domain"/>
    <property type="match status" value="1"/>
</dbReference>
<evidence type="ECO:0000313" key="12">
    <source>
        <dbReference type="EMBL" id="KIF81932.1"/>
    </source>
</evidence>
<dbReference type="OrthoDB" id="9800958at2"/>
<feature type="binding site" evidence="7">
    <location>
        <position position="475"/>
    </location>
    <ligand>
        <name>meso-2,6-diaminopimelate</name>
        <dbReference type="ChEBI" id="CHEBI:57791"/>
    </ligand>
</feature>
<feature type="binding site" evidence="7">
    <location>
        <position position="397"/>
    </location>
    <ligand>
        <name>meso-2,6-diaminopimelate</name>
        <dbReference type="ChEBI" id="CHEBI:57791"/>
    </ligand>
</feature>
<dbReference type="UniPathway" id="UPA00219"/>
<reference evidence="12 13" key="1">
    <citation type="submission" date="2014-12" db="EMBL/GenBank/DDBJ databases">
        <title>Denitrispirillum autotrophicum gen. nov., sp. nov., Denitrifying, Facultatively Autotrophic Bacteria Isolated from Rice Paddy Soil.</title>
        <authorList>
            <person name="Ishii S."/>
            <person name="Ashida N."/>
            <person name="Ohno H."/>
            <person name="Otsuka S."/>
            <person name="Yokota A."/>
            <person name="Senoo K."/>
        </authorList>
    </citation>
    <scope>NUCLEOTIDE SEQUENCE [LARGE SCALE GENOMIC DNA]</scope>
    <source>
        <strain evidence="12 13">TSA66</strain>
    </source>
</reference>
<dbReference type="Pfam" id="PF02875">
    <property type="entry name" value="Mur_ligase_C"/>
    <property type="match status" value="1"/>
</dbReference>
<comment type="caution">
    <text evidence="12">The sequence shown here is derived from an EMBL/GenBank/DDBJ whole genome shotgun (WGS) entry which is preliminary data.</text>
</comment>
<dbReference type="NCBIfam" id="TIGR01085">
    <property type="entry name" value="murE"/>
    <property type="match status" value="1"/>
</dbReference>
<dbReference type="InterPro" id="IPR036615">
    <property type="entry name" value="Mur_ligase_C_dom_sf"/>
</dbReference>
<comment type="catalytic activity">
    <reaction evidence="7">
        <text>UDP-N-acetyl-alpha-D-muramoyl-L-alanyl-D-glutamate + meso-2,6-diaminopimelate + ATP = UDP-N-acetyl-alpha-D-muramoyl-L-alanyl-gamma-D-glutamyl-meso-2,6-diaminopimelate + ADP + phosphate + H(+)</text>
        <dbReference type="Rhea" id="RHEA:23676"/>
        <dbReference type="ChEBI" id="CHEBI:15378"/>
        <dbReference type="ChEBI" id="CHEBI:30616"/>
        <dbReference type="ChEBI" id="CHEBI:43474"/>
        <dbReference type="ChEBI" id="CHEBI:57791"/>
        <dbReference type="ChEBI" id="CHEBI:83900"/>
        <dbReference type="ChEBI" id="CHEBI:83905"/>
        <dbReference type="ChEBI" id="CHEBI:456216"/>
        <dbReference type="EC" id="6.3.2.13"/>
    </reaction>
</comment>
<dbReference type="PANTHER" id="PTHR23135">
    <property type="entry name" value="MUR LIGASE FAMILY MEMBER"/>
    <property type="match status" value="1"/>
</dbReference>
<comment type="cofactor">
    <cofactor evidence="7">
        <name>Mg(2+)</name>
        <dbReference type="ChEBI" id="CHEBI:18420"/>
    </cofactor>
</comment>
<organism evidence="12 13">
    <name type="scientific">Noviherbaspirillum autotrophicum</name>
    <dbReference type="NCBI Taxonomy" id="709839"/>
    <lineage>
        <taxon>Bacteria</taxon>
        <taxon>Pseudomonadati</taxon>
        <taxon>Pseudomonadota</taxon>
        <taxon>Betaproteobacteria</taxon>
        <taxon>Burkholderiales</taxon>
        <taxon>Oxalobacteraceae</taxon>
        <taxon>Noviherbaspirillum</taxon>
    </lineage>
</organism>
<keyword evidence="7" id="KW-0460">Magnesium</keyword>
<dbReference type="AlphaFoldDB" id="A0A0C1YN33"/>
<feature type="binding site" evidence="7">
    <location>
        <begin position="158"/>
        <end position="159"/>
    </location>
    <ligand>
        <name>UDP-N-acetyl-alpha-D-muramoyl-L-alanyl-D-glutamate</name>
        <dbReference type="ChEBI" id="CHEBI:83900"/>
    </ligand>
</feature>
<evidence type="ECO:0000259" key="11">
    <source>
        <dbReference type="Pfam" id="PF08245"/>
    </source>
</evidence>
<dbReference type="InterPro" id="IPR000713">
    <property type="entry name" value="Mur_ligase_N"/>
</dbReference>
<feature type="binding site" evidence="7">
    <location>
        <begin position="420"/>
        <end position="423"/>
    </location>
    <ligand>
        <name>meso-2,6-diaminopimelate</name>
        <dbReference type="ChEBI" id="CHEBI:57791"/>
    </ligand>
</feature>
<keyword evidence="4 7" id="KW-0573">Peptidoglycan synthesis</keyword>
<gene>
    <name evidence="7" type="primary">murE</name>
    <name evidence="12" type="ORF">TSA66_15790</name>
</gene>
<dbReference type="PANTHER" id="PTHR23135:SF4">
    <property type="entry name" value="UDP-N-ACETYLMURAMOYL-L-ALANYL-D-GLUTAMATE--2,6-DIAMINOPIMELATE LIGASE MURE HOMOLOG, CHLOROPLASTIC"/>
    <property type="match status" value="1"/>
</dbReference>
<dbReference type="EMBL" id="JWJG01000028">
    <property type="protein sequence ID" value="KIF81932.1"/>
    <property type="molecule type" value="Genomic_DNA"/>
</dbReference>
<dbReference type="GO" id="GO:0051301">
    <property type="term" value="P:cell division"/>
    <property type="evidence" value="ECO:0007669"/>
    <property type="project" value="UniProtKB-KW"/>
</dbReference>
<dbReference type="Gene3D" id="3.90.190.20">
    <property type="entry name" value="Mur ligase, C-terminal domain"/>
    <property type="match status" value="1"/>
</dbReference>
<dbReference type="NCBIfam" id="NF001126">
    <property type="entry name" value="PRK00139.1-4"/>
    <property type="match status" value="1"/>
</dbReference>
<evidence type="ECO:0000256" key="4">
    <source>
        <dbReference type="ARBA" id="ARBA00022984"/>
    </source>
</evidence>
<comment type="function">
    <text evidence="7">Catalyzes the addition of meso-diaminopimelic acid to the nucleotide precursor UDP-N-acetylmuramoyl-L-alanyl-D-glutamate (UMAG) in the biosynthesis of bacterial cell-wall peptidoglycan.</text>
</comment>
<evidence type="ECO:0000313" key="13">
    <source>
        <dbReference type="Proteomes" id="UP000031572"/>
    </source>
</evidence>
<accession>A0A0C1YN33</accession>
<evidence type="ECO:0000256" key="2">
    <source>
        <dbReference type="ARBA" id="ARBA00022618"/>
    </source>
</evidence>
<dbReference type="Gene3D" id="3.40.1390.10">
    <property type="entry name" value="MurE/MurF, N-terminal domain"/>
    <property type="match status" value="1"/>
</dbReference>
<evidence type="ECO:0000256" key="3">
    <source>
        <dbReference type="ARBA" id="ARBA00022960"/>
    </source>
</evidence>
<dbReference type="Pfam" id="PF08245">
    <property type="entry name" value="Mur_ligase_M"/>
    <property type="match status" value="1"/>
</dbReference>
<dbReference type="GO" id="GO:0009252">
    <property type="term" value="P:peptidoglycan biosynthetic process"/>
    <property type="evidence" value="ECO:0007669"/>
    <property type="project" value="UniProtKB-UniRule"/>
</dbReference>
<feature type="binding site" evidence="7">
    <location>
        <position position="185"/>
    </location>
    <ligand>
        <name>UDP-N-acetyl-alpha-D-muramoyl-L-alanyl-D-glutamate</name>
        <dbReference type="ChEBI" id="CHEBI:83900"/>
    </ligand>
</feature>
<keyword evidence="13" id="KW-1185">Reference proteome</keyword>
<evidence type="ECO:0000256" key="8">
    <source>
        <dbReference type="RuleBase" id="RU004135"/>
    </source>
</evidence>
<feature type="binding site" evidence="7">
    <location>
        <position position="193"/>
    </location>
    <ligand>
        <name>UDP-N-acetyl-alpha-D-muramoyl-L-alanyl-D-glutamate</name>
        <dbReference type="ChEBI" id="CHEBI:83900"/>
    </ligand>
</feature>
<dbReference type="SUPFAM" id="SSF63418">
    <property type="entry name" value="MurE/MurF N-terminal domain"/>
    <property type="match status" value="1"/>
</dbReference>
<dbReference type="GO" id="GO:0005524">
    <property type="term" value="F:ATP binding"/>
    <property type="evidence" value="ECO:0007669"/>
    <property type="project" value="UniProtKB-UniRule"/>
</dbReference>
<keyword evidence="7" id="KW-0963">Cytoplasm</keyword>
<feature type="binding site" evidence="7">
    <location>
        <begin position="111"/>
        <end position="117"/>
    </location>
    <ligand>
        <name>ATP</name>
        <dbReference type="ChEBI" id="CHEBI:30616"/>
    </ligand>
</feature>
<name>A0A0C1YN33_9BURK</name>
<proteinExistence type="inferred from homology"/>
<dbReference type="GO" id="GO:0005737">
    <property type="term" value="C:cytoplasm"/>
    <property type="evidence" value="ECO:0007669"/>
    <property type="project" value="UniProtKB-SubCell"/>
</dbReference>
<evidence type="ECO:0000256" key="6">
    <source>
        <dbReference type="ARBA" id="ARBA00023316"/>
    </source>
</evidence>
<comment type="pathway">
    <text evidence="7 8">Cell wall biogenesis; peptidoglycan biosynthesis.</text>
</comment>
<keyword evidence="2 7" id="KW-0132">Cell division</keyword>
<dbReference type="Proteomes" id="UP000031572">
    <property type="component" value="Unassembled WGS sequence"/>
</dbReference>
<feature type="short sequence motif" description="Meso-diaminopimelate recognition motif" evidence="7">
    <location>
        <begin position="420"/>
        <end position="423"/>
    </location>
</feature>
<dbReference type="Pfam" id="PF01225">
    <property type="entry name" value="Mur_ligase"/>
    <property type="match status" value="1"/>
</dbReference>
<keyword evidence="7" id="KW-0547">Nucleotide-binding</keyword>
<feature type="domain" description="Mur ligase C-terminal" evidence="10">
    <location>
        <begin position="345"/>
        <end position="477"/>
    </location>
</feature>
<evidence type="ECO:0000259" key="10">
    <source>
        <dbReference type="Pfam" id="PF02875"/>
    </source>
</evidence>